<dbReference type="Pfam" id="PF04240">
    <property type="entry name" value="Caroten_synth"/>
    <property type="match status" value="1"/>
</dbReference>
<organism evidence="2 3">
    <name type="scientific">Cylindrospermopsis curvispora GIHE-G1</name>
    <dbReference type="NCBI Taxonomy" id="2666332"/>
    <lineage>
        <taxon>Bacteria</taxon>
        <taxon>Bacillati</taxon>
        <taxon>Cyanobacteriota</taxon>
        <taxon>Cyanophyceae</taxon>
        <taxon>Nostocales</taxon>
        <taxon>Aphanizomenonaceae</taxon>
        <taxon>Cylindrospermopsis</taxon>
    </lineage>
</organism>
<keyword evidence="1" id="KW-0812">Transmembrane</keyword>
<dbReference type="EMBL" id="CP060822">
    <property type="protein sequence ID" value="QNP28267.1"/>
    <property type="molecule type" value="Genomic_DNA"/>
</dbReference>
<feature type="transmembrane region" description="Helical" evidence="1">
    <location>
        <begin position="12"/>
        <end position="30"/>
    </location>
</feature>
<keyword evidence="1" id="KW-1133">Transmembrane helix</keyword>
<feature type="transmembrane region" description="Helical" evidence="1">
    <location>
        <begin position="235"/>
        <end position="252"/>
    </location>
</feature>
<dbReference type="NCBIfam" id="NF045693">
    <property type="entry name" value="GCarotHydoxCruF"/>
    <property type="match status" value="1"/>
</dbReference>
<feature type="transmembrane region" description="Helical" evidence="1">
    <location>
        <begin position="121"/>
        <end position="144"/>
    </location>
</feature>
<keyword evidence="1" id="KW-0472">Membrane</keyword>
<dbReference type="KEGG" id="ccur:IAR63_09970"/>
<dbReference type="RefSeq" id="WP_187705168.1">
    <property type="nucleotide sequence ID" value="NZ_CP060822.1"/>
</dbReference>
<sequence>MRQLVIFERVCLIGHIVSMVFGLVGILLVIPNAELIFEEVLNLSEVGQTAMQWSMAGGGVAYMILGAVGVFLYACRNLGLARALCFLIPSLSISLTSELLGTSTGFPFGHYSYLSGLGYKIAGLVPFTIPLSWFYVGIVSYLLGRTGFDVDRRPTLLRHVGAIALGALLLTSWDFVLDPAMSQTSLPFWYWHQPGAFFGMPYQNFAGWFGTGALFMTVSALLWKNVPINLERSQLNVALIVYLANFGFATVMSLAAGFPIPIILGLFLGAAPAILLWSKAPIKSISAGLESGNQSVMSNVNNVNVVLK</sequence>
<evidence type="ECO:0000313" key="2">
    <source>
        <dbReference type="EMBL" id="QNP28267.1"/>
    </source>
</evidence>
<dbReference type="AlphaFoldDB" id="A0A7H0EWV1"/>
<evidence type="ECO:0000313" key="3">
    <source>
        <dbReference type="Proteomes" id="UP000516013"/>
    </source>
</evidence>
<feature type="transmembrane region" description="Helical" evidence="1">
    <location>
        <begin position="205"/>
        <end position="223"/>
    </location>
</feature>
<keyword evidence="3" id="KW-1185">Reference proteome</keyword>
<accession>A0A7H0EWV1</accession>
<gene>
    <name evidence="2" type="ORF">IAR63_09970</name>
</gene>
<name>A0A7H0EWV1_9CYAN</name>
<reference evidence="2 3" key="1">
    <citation type="submission" date="2020-08" db="EMBL/GenBank/DDBJ databases">
        <title>Complete genome sequence of Raphidiopsis curvispora isolated from drinking water reservoir in South Korea.</title>
        <authorList>
            <person name="Jeong J."/>
        </authorList>
    </citation>
    <scope>NUCLEOTIDE SEQUENCE [LARGE SCALE GENOMIC DNA]</scope>
    <source>
        <strain evidence="2 3">GIHE-G1</strain>
    </source>
</reference>
<evidence type="ECO:0000256" key="1">
    <source>
        <dbReference type="SAM" id="Phobius"/>
    </source>
</evidence>
<feature type="transmembrane region" description="Helical" evidence="1">
    <location>
        <begin position="258"/>
        <end position="277"/>
    </location>
</feature>
<dbReference type="Proteomes" id="UP000516013">
    <property type="component" value="Chromosome"/>
</dbReference>
<feature type="transmembrane region" description="Helical" evidence="1">
    <location>
        <begin position="156"/>
        <end position="176"/>
    </location>
</feature>
<feature type="transmembrane region" description="Helical" evidence="1">
    <location>
        <begin position="50"/>
        <end position="73"/>
    </location>
</feature>
<feature type="transmembrane region" description="Helical" evidence="1">
    <location>
        <begin position="80"/>
        <end position="101"/>
    </location>
</feature>
<dbReference type="PANTHER" id="PTHR39419:SF1">
    <property type="entry name" value="SLL0814 PROTEIN"/>
    <property type="match status" value="1"/>
</dbReference>
<protein>
    <submittedName>
        <fullName evidence="2">Carotenoid biosynthesis protein</fullName>
    </submittedName>
</protein>
<dbReference type="PANTHER" id="PTHR39419">
    <property type="entry name" value="SLL0814 PROTEIN"/>
    <property type="match status" value="1"/>
</dbReference>
<dbReference type="InterPro" id="IPR007354">
    <property type="entry name" value="CruF-like"/>
</dbReference>
<dbReference type="InterPro" id="IPR054684">
    <property type="entry name" value="CruF-like_cyanobact"/>
</dbReference>
<proteinExistence type="predicted"/>